<accession>A0A1U9VQ68</accession>
<evidence type="ECO:0000256" key="1">
    <source>
        <dbReference type="SAM" id="MobiDB-lite"/>
    </source>
</evidence>
<keyword evidence="2" id="KW-0614">Plasmid</keyword>
<gene>
    <name evidence="2" type="ORF">B0B51_21605</name>
</gene>
<evidence type="ECO:0000313" key="2">
    <source>
        <dbReference type="EMBL" id="AQW32433.1"/>
    </source>
</evidence>
<dbReference type="AlphaFoldDB" id="A0A1U9VQ68"/>
<protein>
    <submittedName>
        <fullName evidence="2">Uncharacterized protein</fullName>
    </submittedName>
</protein>
<proteinExistence type="predicted"/>
<reference evidence="2 3" key="1">
    <citation type="submission" date="2017-02" db="EMBL/GenBank/DDBJ databases">
        <title>Blood Disease Bacterium A2-HR MARDI.</title>
        <authorList>
            <person name="Badrun R."/>
            <person name="Abu Bakar N."/>
            <person name="Laboh R."/>
        </authorList>
    </citation>
    <scope>NUCLEOTIDE SEQUENCE [LARGE SCALE GENOMIC DNA]</scope>
    <source>
        <strain evidence="2 3">A2-HR MARDI</strain>
        <plasmid evidence="3">Plasmid</plasmid>
    </source>
</reference>
<sequence>MEEWPRLTCVHSSKKKRHDLRRLAECDDGAHRRGPAGRVGRPDDLAQGDPLAMTNGFMTGTIIDIEGGGLL</sequence>
<dbReference type="Proteomes" id="UP000189628">
    <property type="component" value="Plasmid unnamed"/>
</dbReference>
<feature type="region of interest" description="Disordered" evidence="1">
    <location>
        <begin position="28"/>
        <end position="52"/>
    </location>
</feature>
<name>A0A1U9VQ68_9RALS</name>
<evidence type="ECO:0000313" key="3">
    <source>
        <dbReference type="Proteomes" id="UP000189628"/>
    </source>
</evidence>
<organism evidence="2 3">
    <name type="scientific">blood disease bacterium A2-HR MARDI</name>
    <dbReference type="NCBI Taxonomy" id="1944648"/>
    <lineage>
        <taxon>Bacteria</taxon>
        <taxon>Pseudomonadati</taxon>
        <taxon>Pseudomonadota</taxon>
        <taxon>Betaproteobacteria</taxon>
        <taxon>Burkholderiales</taxon>
        <taxon>Burkholderiaceae</taxon>
        <taxon>Ralstonia</taxon>
        <taxon>Ralstonia solanacearum species complex</taxon>
    </lineage>
</organism>
<dbReference type="EMBL" id="CP019912">
    <property type="protein sequence ID" value="AQW32433.1"/>
    <property type="molecule type" value="Genomic_DNA"/>
</dbReference>
<geneLocation type="plasmid" evidence="2">
    <name>unnamed</name>
</geneLocation>